<reference evidence="9" key="1">
    <citation type="submission" date="2016-10" db="EMBL/GenBank/DDBJ databases">
        <authorList>
            <person name="Varghese N."/>
            <person name="Submissions S."/>
        </authorList>
    </citation>
    <scope>NUCLEOTIDE SEQUENCE [LARGE SCALE GENOMIC DNA]</scope>
    <source>
        <strain evidence="9">IBRC-M 10761</strain>
    </source>
</reference>
<keyword evidence="1" id="KW-0001">2Fe-2S</keyword>
<keyword evidence="4" id="KW-0411">Iron-sulfur</keyword>
<dbReference type="SUPFAM" id="SSF50022">
    <property type="entry name" value="ISP domain"/>
    <property type="match status" value="1"/>
</dbReference>
<evidence type="ECO:0000259" key="7">
    <source>
        <dbReference type="PROSITE" id="PS51296"/>
    </source>
</evidence>
<dbReference type="STRING" id="1416801.SAMN05192553_105139"/>
<keyword evidence="2" id="KW-0479">Metal-binding</keyword>
<evidence type="ECO:0000256" key="3">
    <source>
        <dbReference type="ARBA" id="ARBA00023004"/>
    </source>
</evidence>
<evidence type="ECO:0000313" key="9">
    <source>
        <dbReference type="Proteomes" id="UP000199403"/>
    </source>
</evidence>
<dbReference type="OrthoDB" id="9767869at2"/>
<keyword evidence="9" id="KW-1185">Reference proteome</keyword>
<keyword evidence="3" id="KW-0408">Iron</keyword>
<evidence type="ECO:0000256" key="4">
    <source>
        <dbReference type="ARBA" id="ARBA00023014"/>
    </source>
</evidence>
<dbReference type="RefSeq" id="WP_092176480.1">
    <property type="nucleotide sequence ID" value="NZ_FNZH01000005.1"/>
</dbReference>
<dbReference type="PRINTS" id="PR00162">
    <property type="entry name" value="RIESKE"/>
</dbReference>
<gene>
    <name evidence="8" type="ORF">SAMN05192553_105139</name>
</gene>
<dbReference type="InterPro" id="IPR005805">
    <property type="entry name" value="Rieske_Fe-S_prot_C"/>
</dbReference>
<dbReference type="CDD" id="cd03467">
    <property type="entry name" value="Rieske"/>
    <property type="match status" value="1"/>
</dbReference>
<keyword evidence="5" id="KW-1015">Disulfide bond</keyword>
<organism evidence="8 9">
    <name type="scientific">Cyclobacterium xiamenense</name>
    <dbReference type="NCBI Taxonomy" id="1297121"/>
    <lineage>
        <taxon>Bacteria</taxon>
        <taxon>Pseudomonadati</taxon>
        <taxon>Bacteroidota</taxon>
        <taxon>Cytophagia</taxon>
        <taxon>Cytophagales</taxon>
        <taxon>Cyclobacteriaceae</taxon>
        <taxon>Cyclobacterium</taxon>
    </lineage>
</organism>
<protein>
    <submittedName>
        <fullName evidence="8">Thiosulfate dehydrogenase [quinone] large subunit</fullName>
    </submittedName>
</protein>
<evidence type="ECO:0000256" key="6">
    <source>
        <dbReference type="ARBA" id="ARBA00034078"/>
    </source>
</evidence>
<dbReference type="Pfam" id="PF00355">
    <property type="entry name" value="Rieske"/>
    <property type="match status" value="1"/>
</dbReference>
<dbReference type="GO" id="GO:0046872">
    <property type="term" value="F:metal ion binding"/>
    <property type="evidence" value="ECO:0007669"/>
    <property type="project" value="UniProtKB-KW"/>
</dbReference>
<name>A0A1H7A481_9BACT</name>
<dbReference type="PANTHER" id="PTHR10134">
    <property type="entry name" value="CYTOCHROME B-C1 COMPLEX SUBUNIT RIESKE, MITOCHONDRIAL"/>
    <property type="match status" value="1"/>
</dbReference>
<dbReference type="InterPro" id="IPR014349">
    <property type="entry name" value="Rieske_Fe-S_prot"/>
</dbReference>
<sequence>MKKTAEFKQGKLAVDRRQFLEKSGMVSCMALFGLGFFTSCTEEEDPMPDPDAGNGGGAGNGIQVTQQAVQIDLDRNEALASSGGWLLITQARVLVVNVNGQFNALTSVCTHSQCDRNWSYGNEVFTCSCHGSRFDTNGQVVNGPASSPLRSYGVSRDGDNLTISLS</sequence>
<dbReference type="EMBL" id="FNZH01000005">
    <property type="protein sequence ID" value="SEJ56832.1"/>
    <property type="molecule type" value="Genomic_DNA"/>
</dbReference>
<dbReference type="AlphaFoldDB" id="A0A1H7A481"/>
<accession>A0A1H7A481</accession>
<comment type="cofactor">
    <cofactor evidence="6">
        <name>[2Fe-2S] cluster</name>
        <dbReference type="ChEBI" id="CHEBI:190135"/>
    </cofactor>
</comment>
<dbReference type="PROSITE" id="PS51296">
    <property type="entry name" value="RIESKE"/>
    <property type="match status" value="1"/>
</dbReference>
<dbReference type="InterPro" id="IPR036922">
    <property type="entry name" value="Rieske_2Fe-2S_sf"/>
</dbReference>
<dbReference type="InterPro" id="IPR017941">
    <property type="entry name" value="Rieske_2Fe-2S"/>
</dbReference>
<dbReference type="Proteomes" id="UP000199403">
    <property type="component" value="Unassembled WGS sequence"/>
</dbReference>
<feature type="domain" description="Rieske" evidence="7">
    <location>
        <begin position="90"/>
        <end position="163"/>
    </location>
</feature>
<dbReference type="GO" id="GO:0051537">
    <property type="term" value="F:2 iron, 2 sulfur cluster binding"/>
    <property type="evidence" value="ECO:0007669"/>
    <property type="project" value="UniProtKB-KW"/>
</dbReference>
<proteinExistence type="predicted"/>
<dbReference type="GO" id="GO:0016020">
    <property type="term" value="C:membrane"/>
    <property type="evidence" value="ECO:0007669"/>
    <property type="project" value="InterPro"/>
</dbReference>
<evidence type="ECO:0000256" key="5">
    <source>
        <dbReference type="ARBA" id="ARBA00023157"/>
    </source>
</evidence>
<dbReference type="Gene3D" id="2.102.10.10">
    <property type="entry name" value="Rieske [2Fe-2S] iron-sulphur domain"/>
    <property type="match status" value="1"/>
</dbReference>
<evidence type="ECO:0000256" key="1">
    <source>
        <dbReference type="ARBA" id="ARBA00022714"/>
    </source>
</evidence>
<evidence type="ECO:0000256" key="2">
    <source>
        <dbReference type="ARBA" id="ARBA00022723"/>
    </source>
</evidence>
<evidence type="ECO:0000313" key="8">
    <source>
        <dbReference type="EMBL" id="SEJ56832.1"/>
    </source>
</evidence>